<proteinExistence type="predicted"/>
<evidence type="ECO:0000313" key="1">
    <source>
        <dbReference type="EMBL" id="GIJ51806.1"/>
    </source>
</evidence>
<dbReference type="AlphaFoldDB" id="A0A8J4DVU3"/>
<name>A0A8J4DVU3_9ACTN</name>
<protein>
    <submittedName>
        <fullName evidence="1">Uncharacterized protein</fullName>
    </submittedName>
</protein>
<sequence length="42" mass="4830">MELALFVFLLWLVVASAAGWTSDTRDSADWHETHEGLRVSRR</sequence>
<dbReference type="RefSeq" id="WP_275415676.1">
    <property type="nucleotide sequence ID" value="NZ_BOPF01000055.1"/>
</dbReference>
<organism evidence="1 2">
    <name type="scientific">Virgisporangium aliadipatigenens</name>
    <dbReference type="NCBI Taxonomy" id="741659"/>
    <lineage>
        <taxon>Bacteria</taxon>
        <taxon>Bacillati</taxon>
        <taxon>Actinomycetota</taxon>
        <taxon>Actinomycetes</taxon>
        <taxon>Micromonosporales</taxon>
        <taxon>Micromonosporaceae</taxon>
        <taxon>Virgisporangium</taxon>
    </lineage>
</organism>
<gene>
    <name evidence="1" type="ORF">Val02_86920</name>
</gene>
<keyword evidence="2" id="KW-1185">Reference proteome</keyword>
<evidence type="ECO:0000313" key="2">
    <source>
        <dbReference type="Proteomes" id="UP000619260"/>
    </source>
</evidence>
<dbReference type="EMBL" id="BOPF01000055">
    <property type="protein sequence ID" value="GIJ51806.1"/>
    <property type="molecule type" value="Genomic_DNA"/>
</dbReference>
<reference evidence="1" key="1">
    <citation type="submission" date="2021-01" db="EMBL/GenBank/DDBJ databases">
        <title>Whole genome shotgun sequence of Virgisporangium aliadipatigenens NBRC 105644.</title>
        <authorList>
            <person name="Komaki H."/>
            <person name="Tamura T."/>
        </authorList>
    </citation>
    <scope>NUCLEOTIDE SEQUENCE</scope>
    <source>
        <strain evidence="1">NBRC 105644</strain>
    </source>
</reference>
<accession>A0A8J4DVU3</accession>
<dbReference type="Proteomes" id="UP000619260">
    <property type="component" value="Unassembled WGS sequence"/>
</dbReference>
<comment type="caution">
    <text evidence="1">The sequence shown here is derived from an EMBL/GenBank/DDBJ whole genome shotgun (WGS) entry which is preliminary data.</text>
</comment>